<proteinExistence type="predicted"/>
<dbReference type="AlphaFoldDB" id="X1BHX4"/>
<evidence type="ECO:0000313" key="2">
    <source>
        <dbReference type="EMBL" id="GAG71656.1"/>
    </source>
</evidence>
<comment type="caution">
    <text evidence="2">The sequence shown here is derived from an EMBL/GenBank/DDBJ whole genome shotgun (WGS) entry which is preliminary data.</text>
</comment>
<name>X1BHX4_9ZZZZ</name>
<keyword evidence="1" id="KW-0472">Membrane</keyword>
<sequence>MKYLTNTLIVIVLSSLFFPQKVYAYLDPGSMSFIIQITLAIIAGGIFGAKLFWKNIKSFFKNVFSKKLKNE</sequence>
<dbReference type="EMBL" id="BART01000387">
    <property type="protein sequence ID" value="GAG71656.1"/>
    <property type="molecule type" value="Genomic_DNA"/>
</dbReference>
<feature type="transmembrane region" description="Helical" evidence="1">
    <location>
        <begin position="34"/>
        <end position="53"/>
    </location>
</feature>
<protein>
    <submittedName>
        <fullName evidence="2">Uncharacterized protein</fullName>
    </submittedName>
</protein>
<reference evidence="2" key="1">
    <citation type="journal article" date="2014" name="Front. Microbiol.">
        <title>High frequency of phylogenetically diverse reductive dehalogenase-homologous genes in deep subseafloor sedimentary metagenomes.</title>
        <authorList>
            <person name="Kawai M."/>
            <person name="Futagami T."/>
            <person name="Toyoda A."/>
            <person name="Takaki Y."/>
            <person name="Nishi S."/>
            <person name="Hori S."/>
            <person name="Arai W."/>
            <person name="Tsubouchi T."/>
            <person name="Morono Y."/>
            <person name="Uchiyama I."/>
            <person name="Ito T."/>
            <person name="Fujiyama A."/>
            <person name="Inagaki F."/>
            <person name="Takami H."/>
        </authorList>
    </citation>
    <scope>NUCLEOTIDE SEQUENCE</scope>
    <source>
        <strain evidence="2">Expedition CK06-06</strain>
    </source>
</reference>
<evidence type="ECO:0000256" key="1">
    <source>
        <dbReference type="SAM" id="Phobius"/>
    </source>
</evidence>
<keyword evidence="1" id="KW-0812">Transmembrane</keyword>
<organism evidence="2">
    <name type="scientific">marine sediment metagenome</name>
    <dbReference type="NCBI Taxonomy" id="412755"/>
    <lineage>
        <taxon>unclassified sequences</taxon>
        <taxon>metagenomes</taxon>
        <taxon>ecological metagenomes</taxon>
    </lineage>
</organism>
<accession>X1BHX4</accession>
<gene>
    <name evidence="2" type="ORF">S01H4_01922</name>
</gene>
<keyword evidence="1" id="KW-1133">Transmembrane helix</keyword>